<dbReference type="Gene3D" id="3.40.50.1110">
    <property type="entry name" value="SGNH hydrolase"/>
    <property type="match status" value="1"/>
</dbReference>
<dbReference type="PANTHER" id="PTHR22835">
    <property type="entry name" value="ZINC FINGER FYVE DOMAIN CONTAINING PROTEIN"/>
    <property type="match status" value="1"/>
</dbReference>
<evidence type="ECO:0000259" key="2">
    <source>
        <dbReference type="Pfam" id="PF18883"/>
    </source>
</evidence>
<dbReference type="InterPro" id="IPR043990">
    <property type="entry name" value="AC_1"/>
</dbReference>
<evidence type="ECO:0000313" key="3">
    <source>
        <dbReference type="EMBL" id="SJZ86929.1"/>
    </source>
</evidence>
<dbReference type="PROSITE" id="PS01098">
    <property type="entry name" value="LIPASE_GDSL_SER"/>
    <property type="match status" value="1"/>
</dbReference>
<dbReference type="OrthoDB" id="5292073at2"/>
<dbReference type="Pfam" id="PF00657">
    <property type="entry name" value="Lipase_GDSL"/>
    <property type="match status" value="1"/>
</dbReference>
<dbReference type="InterPro" id="IPR011050">
    <property type="entry name" value="Pectin_lyase_fold/virulence"/>
</dbReference>
<accession>A0A1T4P655</accession>
<dbReference type="GO" id="GO:0019867">
    <property type="term" value="C:outer membrane"/>
    <property type="evidence" value="ECO:0007669"/>
    <property type="project" value="InterPro"/>
</dbReference>
<feature type="domain" description="Autochaperone" evidence="2">
    <location>
        <begin position="654"/>
        <end position="763"/>
    </location>
</feature>
<name>A0A1T4P655_9FUSO</name>
<dbReference type="GO" id="GO:0016298">
    <property type="term" value="F:lipase activity"/>
    <property type="evidence" value="ECO:0007669"/>
    <property type="project" value="InterPro"/>
</dbReference>
<dbReference type="CDD" id="cd01344">
    <property type="entry name" value="PL2_Passenger_AT"/>
    <property type="match status" value="1"/>
</dbReference>
<dbReference type="SUPFAM" id="SSF103515">
    <property type="entry name" value="Autotransporter"/>
    <property type="match status" value="1"/>
</dbReference>
<proteinExistence type="inferred from homology"/>
<dbReference type="InterPro" id="IPR012332">
    <property type="entry name" value="Autotransporter_pectin_lyase_C"/>
</dbReference>
<evidence type="ECO:0000256" key="1">
    <source>
        <dbReference type="ARBA" id="ARBA00008668"/>
    </source>
</evidence>
<evidence type="ECO:0000313" key="4">
    <source>
        <dbReference type="Proteomes" id="UP000191153"/>
    </source>
</evidence>
<dbReference type="RefSeq" id="WP_078694252.1">
    <property type="nucleotide sequence ID" value="NZ_FUWX01000013.1"/>
</dbReference>
<dbReference type="AlphaFoldDB" id="A0A1T4P655"/>
<reference evidence="3 4" key="1">
    <citation type="submission" date="2017-02" db="EMBL/GenBank/DDBJ databases">
        <authorList>
            <person name="Peterson S.W."/>
        </authorList>
    </citation>
    <scope>NUCLEOTIDE SEQUENCE [LARGE SCALE GENOMIC DNA]</scope>
    <source>
        <strain evidence="3 4">ATCC 700028</strain>
    </source>
</reference>
<dbReference type="InterPro" id="IPR001087">
    <property type="entry name" value="GDSL"/>
</dbReference>
<dbReference type="GO" id="GO:0006629">
    <property type="term" value="P:lipid metabolic process"/>
    <property type="evidence" value="ECO:0007669"/>
    <property type="project" value="InterPro"/>
</dbReference>
<dbReference type="InterPro" id="IPR036709">
    <property type="entry name" value="Autotransporte_beta_dom_sf"/>
</dbReference>
<dbReference type="Proteomes" id="UP000191153">
    <property type="component" value="Unassembled WGS sequence"/>
</dbReference>
<dbReference type="Gene3D" id="2.40.128.130">
    <property type="entry name" value="Autotransporter beta-domain"/>
    <property type="match status" value="1"/>
</dbReference>
<dbReference type="SUPFAM" id="SSF52266">
    <property type="entry name" value="SGNH hydrolase"/>
    <property type="match status" value="1"/>
</dbReference>
<organism evidence="3 4">
    <name type="scientific">Cetobacterium ceti</name>
    <dbReference type="NCBI Taxonomy" id="180163"/>
    <lineage>
        <taxon>Bacteria</taxon>
        <taxon>Fusobacteriati</taxon>
        <taxon>Fusobacteriota</taxon>
        <taxon>Fusobacteriia</taxon>
        <taxon>Fusobacteriales</taxon>
        <taxon>Fusobacteriaceae</taxon>
        <taxon>Cetobacterium</taxon>
    </lineage>
</organism>
<sequence length="1089" mass="121574">MKYFISSLILSTHLLYGGDFIVFGDSLSDTGNLARFTHNSGKIYDENFANYLGEDFPSPTGGSRILVDEVINKRPGFMKGPNFAVGGATANVDLGMGNGFFQGGFIKMTGEKEINYFLNDKPQNLQDKKFVYWFGGNDLRLASEKVHEYSSKNNPIINKSIKDVKSQIKTLIDKGAKFIIVPNSPDMAYTPAFFKNFATTVKINGNTLMGKRHWYKKGLPSTFLDNLVDEPVGVKETDVNEVVKESIRKILIAQGETDIDKQTEIWFKQYKAERELVTDLVNYYNDGVTSAINDLKRDDLIIIRPDTNKTLNEIIKHPSYYGFTNITGTAVVQYSDAITNIKKWGSGTGDERAGAFEPEDGKGGLGGIDKPNLWGKGKKFAFSDPVHPSPEMHRMLSDYIITMMETKDGVVEDTSANYNFTFGKYIPFGAVRESLGKTKNLENYRFKSDGTAIYATNKNSVINLNNFDINSLGRVTSTVLAENGGVINLNNGTVKVTRGTSLTYPFAVRVNGKNSQIISNDNFILAVGKNAVGVSVGNKGVFRSINDKILTQGDGLHIWNGTAFLNDANIVSQDNSAVWVFSNKKEDNSMVNFVGSKLDGKNTAIDISPNITKTPVNVTITLNNSIINGNIKTAEKSISDITLRKSKWSMKGNSNVTNLKTRNSEIFFPTGDEMHTLEIKGDYYGGNSIIHMHGNLAGDNSPTDKLVVKGLTSGRTLIDYKNHKGLGDHTKDGIKIIDLYGQGAGCDFKLIKPIYVGPYEYTLISGINKKTGSEDYYLTSSLEKVGNEYFVPAMLMAESKNIQNLKVTKEQERIYLIKPKVVAKALGSYGTIVNSLTNISHFNRNNQINFTLDNSNYKLKDNFYEIKASGTNNRLEYPLWEKGGLYFTVNTGKYKLKDKKRIHYKKNPNIGNIKYSEYGIGIYQGQNLNKNISLDHILGIKTIKNKYNGIDYLNETNKGYSVVGSELIEYKIKVNKNINIIPQFTLDGVYQELAANKNGVLRYNIGNKLEYNYNKFQINGLFKYYENLKSPKDINVDGINFDSNFNKKGISYSLGGTYSIKNNYKLILDIIKSEKISSTSYKLGLEYKF</sequence>
<dbReference type="Pfam" id="PF18883">
    <property type="entry name" value="AC_1"/>
    <property type="match status" value="1"/>
</dbReference>
<dbReference type="InterPro" id="IPR008265">
    <property type="entry name" value="Lipase_GDSL_AS"/>
</dbReference>
<dbReference type="Gene3D" id="2.160.20.20">
    <property type="match status" value="1"/>
</dbReference>
<dbReference type="PANTHER" id="PTHR22835:SF659">
    <property type="entry name" value="GDSL LIPASE_ACYLHYDROLASE, PUTATIVE (AFU_ORTHOLOGUE AFUA_2G00510)-RELATED"/>
    <property type="match status" value="1"/>
</dbReference>
<protein>
    <submittedName>
        <fullName evidence="3">Outer membrane autotransporter barrel domain-containing protein</fullName>
    </submittedName>
</protein>
<dbReference type="EMBL" id="FUWX01000013">
    <property type="protein sequence ID" value="SJZ86929.1"/>
    <property type="molecule type" value="Genomic_DNA"/>
</dbReference>
<dbReference type="NCBIfam" id="TIGR01414">
    <property type="entry name" value="autotrans_barl"/>
    <property type="match status" value="1"/>
</dbReference>
<dbReference type="SUPFAM" id="SSF51126">
    <property type="entry name" value="Pectin lyase-like"/>
    <property type="match status" value="1"/>
</dbReference>
<keyword evidence="4" id="KW-1185">Reference proteome</keyword>
<dbReference type="InterPro" id="IPR006315">
    <property type="entry name" value="OM_autotransptr_brl_dom"/>
</dbReference>
<dbReference type="InterPro" id="IPR036514">
    <property type="entry name" value="SGNH_hydro_sf"/>
</dbReference>
<dbReference type="STRING" id="180163.SAMN02745174_01789"/>
<comment type="similarity">
    <text evidence="1">Belongs to the 'GDSL' lipolytic enzyme family.</text>
</comment>
<gene>
    <name evidence="3" type="ORF">SAMN02745174_01789</name>
</gene>